<organism evidence="1 2">
    <name type="scientific">Trifolium pratense</name>
    <name type="common">Red clover</name>
    <dbReference type="NCBI Taxonomy" id="57577"/>
    <lineage>
        <taxon>Eukaryota</taxon>
        <taxon>Viridiplantae</taxon>
        <taxon>Streptophyta</taxon>
        <taxon>Embryophyta</taxon>
        <taxon>Tracheophyta</taxon>
        <taxon>Spermatophyta</taxon>
        <taxon>Magnoliopsida</taxon>
        <taxon>eudicotyledons</taxon>
        <taxon>Gunneridae</taxon>
        <taxon>Pentapetalae</taxon>
        <taxon>rosids</taxon>
        <taxon>fabids</taxon>
        <taxon>Fabales</taxon>
        <taxon>Fabaceae</taxon>
        <taxon>Papilionoideae</taxon>
        <taxon>50 kb inversion clade</taxon>
        <taxon>NPAAA clade</taxon>
        <taxon>Hologalegina</taxon>
        <taxon>IRL clade</taxon>
        <taxon>Trifolieae</taxon>
        <taxon>Trifolium</taxon>
    </lineage>
</organism>
<reference evidence="1" key="1">
    <citation type="submission" date="2023-10" db="EMBL/GenBank/DDBJ databases">
        <authorList>
            <person name="Rodriguez Cubillos JULIANA M."/>
            <person name="De Vega J."/>
        </authorList>
    </citation>
    <scope>NUCLEOTIDE SEQUENCE</scope>
</reference>
<dbReference type="EMBL" id="CASHSV030000206">
    <property type="protein sequence ID" value="CAJ2653666.1"/>
    <property type="molecule type" value="Genomic_DNA"/>
</dbReference>
<accession>A0ACB0K8R2</accession>
<comment type="caution">
    <text evidence="1">The sequence shown here is derived from an EMBL/GenBank/DDBJ whole genome shotgun (WGS) entry which is preliminary data.</text>
</comment>
<protein>
    <submittedName>
        <fullName evidence="1">Uncharacterized protein</fullName>
    </submittedName>
</protein>
<name>A0ACB0K8R2_TRIPR</name>
<keyword evidence="2" id="KW-1185">Reference proteome</keyword>
<dbReference type="Proteomes" id="UP001177021">
    <property type="component" value="Unassembled WGS sequence"/>
</dbReference>
<evidence type="ECO:0000313" key="2">
    <source>
        <dbReference type="Proteomes" id="UP001177021"/>
    </source>
</evidence>
<gene>
    <name evidence="1" type="ORF">MILVUS5_LOCUS20966</name>
</gene>
<proteinExistence type="predicted"/>
<sequence length="119" mass="13704">MALLWEKLNTLGTHVNIVNSLEGNLDLTLHCKSKDDDLGAHLLHHGGNFGFSFNPKFPIGTTLFFCSFQWNGEKLHYFDIFISGDYGRADCDYCNWSIFKPGPCRNRDPMQRVCFPWNK</sequence>
<evidence type="ECO:0000313" key="1">
    <source>
        <dbReference type="EMBL" id="CAJ2653666.1"/>
    </source>
</evidence>